<comment type="caution">
    <text evidence="1">The sequence shown here is derived from an EMBL/GenBank/DDBJ whole genome shotgun (WGS) entry which is preliminary data.</text>
</comment>
<sequence>MIPRVKCWTSNFVSYRGRLQLIKSVLIEMQTYWAQILLSPKKIITMGTTVCRTFLWTGSNNFSRKALVAWDKISMPKAVGGLSVIGGHLWNKAALSALLWVIGQKKDKLWIVWIHIFYIKRKDLYTMTIPKQAYDARPTGGRKKPEASIKNNYMTLRP</sequence>
<protein>
    <submittedName>
        <fullName evidence="1">Uncharacterized protein</fullName>
    </submittedName>
</protein>
<dbReference type="OrthoDB" id="1305699at2759"/>
<evidence type="ECO:0000313" key="2">
    <source>
        <dbReference type="Proteomes" id="UP000824120"/>
    </source>
</evidence>
<gene>
    <name evidence="1" type="ORF">H5410_040834</name>
</gene>
<accession>A0A9J5XT30</accession>
<name>A0A9J5XT30_SOLCO</name>
<proteinExistence type="predicted"/>
<keyword evidence="2" id="KW-1185">Reference proteome</keyword>
<reference evidence="1 2" key="1">
    <citation type="submission" date="2020-09" db="EMBL/GenBank/DDBJ databases">
        <title>De no assembly of potato wild relative species, Solanum commersonii.</title>
        <authorList>
            <person name="Cho K."/>
        </authorList>
    </citation>
    <scope>NUCLEOTIDE SEQUENCE [LARGE SCALE GENOMIC DNA]</scope>
    <source>
        <strain evidence="1">LZ3.2</strain>
        <tissue evidence="1">Leaf</tissue>
    </source>
</reference>
<organism evidence="1 2">
    <name type="scientific">Solanum commersonii</name>
    <name type="common">Commerson's wild potato</name>
    <name type="synonym">Commerson's nightshade</name>
    <dbReference type="NCBI Taxonomy" id="4109"/>
    <lineage>
        <taxon>Eukaryota</taxon>
        <taxon>Viridiplantae</taxon>
        <taxon>Streptophyta</taxon>
        <taxon>Embryophyta</taxon>
        <taxon>Tracheophyta</taxon>
        <taxon>Spermatophyta</taxon>
        <taxon>Magnoliopsida</taxon>
        <taxon>eudicotyledons</taxon>
        <taxon>Gunneridae</taxon>
        <taxon>Pentapetalae</taxon>
        <taxon>asterids</taxon>
        <taxon>lamiids</taxon>
        <taxon>Solanales</taxon>
        <taxon>Solanaceae</taxon>
        <taxon>Solanoideae</taxon>
        <taxon>Solaneae</taxon>
        <taxon>Solanum</taxon>
    </lineage>
</organism>
<dbReference type="Proteomes" id="UP000824120">
    <property type="component" value="Chromosome 8"/>
</dbReference>
<dbReference type="AlphaFoldDB" id="A0A9J5XT30"/>
<evidence type="ECO:0000313" key="1">
    <source>
        <dbReference type="EMBL" id="KAG5590320.1"/>
    </source>
</evidence>
<dbReference type="PANTHER" id="PTHR33116">
    <property type="entry name" value="REVERSE TRANSCRIPTASE ZINC-BINDING DOMAIN-CONTAINING PROTEIN-RELATED-RELATED"/>
    <property type="match status" value="1"/>
</dbReference>
<dbReference type="EMBL" id="JACXVP010000008">
    <property type="protein sequence ID" value="KAG5590320.1"/>
    <property type="molecule type" value="Genomic_DNA"/>
</dbReference>
<dbReference type="PANTHER" id="PTHR33116:SF66">
    <property type="entry name" value="REVERSE TRANSCRIPTASE ZINC-BINDING DOMAIN-CONTAINING PROTEIN"/>
    <property type="match status" value="1"/>
</dbReference>